<evidence type="ECO:0000256" key="3">
    <source>
        <dbReference type="ARBA" id="ARBA00022741"/>
    </source>
</evidence>
<dbReference type="PANTHER" id="PTHR12604:SF4">
    <property type="entry name" value="X-RAY REPAIR CROSS-COMPLEMENTING PROTEIN 5"/>
    <property type="match status" value="1"/>
</dbReference>
<dbReference type="EMBL" id="GL832975">
    <property type="protein sequence ID" value="EGD76705.1"/>
    <property type="molecule type" value="Genomic_DNA"/>
</dbReference>
<evidence type="ECO:0000256" key="7">
    <source>
        <dbReference type="ARBA" id="ARBA00022840"/>
    </source>
</evidence>
<dbReference type="Gene3D" id="3.40.50.410">
    <property type="entry name" value="von Willebrand factor, type A domain"/>
    <property type="match status" value="1"/>
</dbReference>
<name>F2UHV6_SALR5</name>
<dbReference type="InterPro" id="IPR016194">
    <property type="entry name" value="SPOC-like_C_dom_sf"/>
</dbReference>
<dbReference type="SUPFAM" id="SSF53300">
    <property type="entry name" value="vWA-like"/>
    <property type="match status" value="1"/>
</dbReference>
<keyword evidence="11" id="KW-0539">Nucleus</keyword>
<dbReference type="GO" id="GO:0000723">
    <property type="term" value="P:telomere maintenance"/>
    <property type="evidence" value="ECO:0007669"/>
    <property type="project" value="InterPro"/>
</dbReference>
<evidence type="ECO:0000256" key="4">
    <source>
        <dbReference type="ARBA" id="ARBA00022763"/>
    </source>
</evidence>
<dbReference type="GO" id="GO:0042162">
    <property type="term" value="F:telomeric DNA binding"/>
    <property type="evidence" value="ECO:0007669"/>
    <property type="project" value="InterPro"/>
</dbReference>
<keyword evidence="5" id="KW-0378">Hydrolase</keyword>
<dbReference type="Proteomes" id="UP000007799">
    <property type="component" value="Unassembled WGS sequence"/>
</dbReference>
<dbReference type="OrthoDB" id="30826at2759"/>
<evidence type="ECO:0000256" key="5">
    <source>
        <dbReference type="ARBA" id="ARBA00022801"/>
    </source>
</evidence>
<dbReference type="OMA" id="RSACIKE"/>
<evidence type="ECO:0000256" key="9">
    <source>
        <dbReference type="ARBA" id="ARBA00023172"/>
    </source>
</evidence>
<evidence type="ECO:0000259" key="12">
    <source>
        <dbReference type="PROSITE" id="PS50234"/>
    </source>
</evidence>
<reference evidence="13" key="1">
    <citation type="submission" date="2009-08" db="EMBL/GenBank/DDBJ databases">
        <title>Annotation of Salpingoeca rosetta.</title>
        <authorList>
            <consortium name="The Broad Institute Genome Sequencing Platform"/>
            <person name="Russ C."/>
            <person name="Cuomo C."/>
            <person name="Burger G."/>
            <person name="Gray M.W."/>
            <person name="Holland P.W.H."/>
            <person name="King N."/>
            <person name="Lang F.B.F."/>
            <person name="Roger A.J."/>
            <person name="Ruiz-Trillo I."/>
            <person name="Young S.K."/>
            <person name="Zeng Q."/>
            <person name="Gargeya S."/>
            <person name="Alvarado L."/>
            <person name="Berlin A."/>
            <person name="Chapman S.B."/>
            <person name="Chen Z."/>
            <person name="Freedman E."/>
            <person name="Gellesch M."/>
            <person name="Goldberg J."/>
            <person name="Griggs A."/>
            <person name="Gujja S."/>
            <person name="Heilman E."/>
            <person name="Heiman D."/>
            <person name="Howarth C."/>
            <person name="Mehta T."/>
            <person name="Neiman D."/>
            <person name="Pearson M."/>
            <person name="Roberts A."/>
            <person name="Saif S."/>
            <person name="Shea T."/>
            <person name="Shenoy N."/>
            <person name="Sisk P."/>
            <person name="Stolte C."/>
            <person name="Sykes S."/>
            <person name="White J."/>
            <person name="Yandava C."/>
            <person name="Haas B."/>
            <person name="Nusbaum C."/>
            <person name="Birren B."/>
        </authorList>
    </citation>
    <scope>NUCLEOTIDE SEQUENCE [LARGE SCALE GENOMIC DNA]</scope>
    <source>
        <strain evidence="13">ATCC 50818</strain>
    </source>
</reference>
<accession>F2UHV6</accession>
<dbReference type="GeneID" id="16071639"/>
<dbReference type="GO" id="GO:0043564">
    <property type="term" value="C:Ku70:Ku80 complex"/>
    <property type="evidence" value="ECO:0007669"/>
    <property type="project" value="InterPro"/>
</dbReference>
<dbReference type="GO" id="GO:0016787">
    <property type="term" value="F:hydrolase activity"/>
    <property type="evidence" value="ECO:0007669"/>
    <property type="project" value="UniProtKB-KW"/>
</dbReference>
<sequence>MSRSGDLTAIVLDVGPSMSTKLSSGKSHLETAVKAIDLFVQQKVLHTKKDEVALITFGDNETDNPLASDGEYQHICVRRTLTSPDLDLLRFIETEIQPGDQPTDFVDALVVALDCLITGGEKKKGDKKIYMFTDAGSPVNDSSLDQIIDGMKAHGIDLRVIGVGIDEDGDEDDESVAHMTQTQKENVQIIKRIVDAVEGEIPVFLYTEEKREPRPTLKKLSALVDLDPTDADSAKVEREVTYHKLDEDETEVPGEERIKGYRYGRTIVPWEKMHEENLTLKPDKELSVICFTHQDNVPRHHQLEPLLCVLPAHDDEDAARGIACLAQALHEMESVAIVRYVFRNKAAPKLGMLFPTISEEYKGLYYVSLPFREDIRPYEFASLAKNKNADFDKEQRAAVEDVIASMDLMKGYVDEDGDEVEAYEPEYTFNPAIQMFYQVTAPDVSQLDADSFLSATAPAASASITAADDDEEEDLSPWWYFCSKDRMFVVVVGALSTGQSMLYLLRTRSTAITVSLTTASLCLDLSLLVQLDEL</sequence>
<organism evidence="14">
    <name type="scientific">Salpingoeca rosetta (strain ATCC 50818 / BSB-021)</name>
    <dbReference type="NCBI Taxonomy" id="946362"/>
    <lineage>
        <taxon>Eukaryota</taxon>
        <taxon>Choanoflagellata</taxon>
        <taxon>Craspedida</taxon>
        <taxon>Salpingoecidae</taxon>
        <taxon>Salpingoeca</taxon>
    </lineage>
</organism>
<keyword evidence="6" id="KW-0347">Helicase</keyword>
<keyword evidence="4" id="KW-0227">DNA damage</keyword>
<gene>
    <name evidence="13" type="ORF">PTSG_08056</name>
</gene>
<dbReference type="InterPro" id="IPR002035">
    <property type="entry name" value="VWF_A"/>
</dbReference>
<evidence type="ECO:0000313" key="14">
    <source>
        <dbReference type="Proteomes" id="UP000007799"/>
    </source>
</evidence>
<evidence type="ECO:0000256" key="1">
    <source>
        <dbReference type="ARBA" id="ARBA00004123"/>
    </source>
</evidence>
<dbReference type="GO" id="GO:0005524">
    <property type="term" value="F:ATP binding"/>
    <property type="evidence" value="ECO:0007669"/>
    <property type="project" value="UniProtKB-KW"/>
</dbReference>
<keyword evidence="8" id="KW-0238">DNA-binding</keyword>
<dbReference type="PANTHER" id="PTHR12604">
    <property type="entry name" value="KU AUTOANTIGEN DNA HELICASE"/>
    <property type="match status" value="1"/>
</dbReference>
<evidence type="ECO:0000313" key="13">
    <source>
        <dbReference type="EMBL" id="EGD76705.1"/>
    </source>
</evidence>
<dbReference type="GO" id="GO:0003684">
    <property type="term" value="F:damaged DNA binding"/>
    <property type="evidence" value="ECO:0007669"/>
    <property type="project" value="InterPro"/>
</dbReference>
<dbReference type="GO" id="GO:0003690">
    <property type="term" value="F:double-stranded DNA binding"/>
    <property type="evidence" value="ECO:0007669"/>
    <property type="project" value="TreeGrafter"/>
</dbReference>
<dbReference type="InterPro" id="IPR005161">
    <property type="entry name" value="Ku_N"/>
</dbReference>
<dbReference type="GO" id="GO:0006310">
    <property type="term" value="P:DNA recombination"/>
    <property type="evidence" value="ECO:0007669"/>
    <property type="project" value="UniProtKB-KW"/>
</dbReference>
<keyword evidence="7" id="KW-0067">ATP-binding</keyword>
<evidence type="ECO:0000256" key="11">
    <source>
        <dbReference type="ARBA" id="ARBA00023242"/>
    </source>
</evidence>
<dbReference type="SUPFAM" id="SSF100939">
    <property type="entry name" value="SPOC domain-like"/>
    <property type="match status" value="1"/>
</dbReference>
<dbReference type="SMART" id="SM00559">
    <property type="entry name" value="Ku78"/>
    <property type="match status" value="1"/>
</dbReference>
<dbReference type="Pfam" id="PF03731">
    <property type="entry name" value="Ku_N"/>
    <property type="match status" value="1"/>
</dbReference>
<keyword evidence="10" id="KW-0234">DNA repair</keyword>
<dbReference type="GO" id="GO:0004386">
    <property type="term" value="F:helicase activity"/>
    <property type="evidence" value="ECO:0007669"/>
    <property type="project" value="UniProtKB-KW"/>
</dbReference>
<dbReference type="InParanoid" id="F2UHV6"/>
<dbReference type="InterPro" id="IPR024193">
    <property type="entry name" value="Ku80"/>
</dbReference>
<dbReference type="FunFam" id="2.40.290.10:FF:000005">
    <property type="entry name" value="X-ray repair cross-complementing protein 5"/>
    <property type="match status" value="1"/>
</dbReference>
<dbReference type="GO" id="GO:0006303">
    <property type="term" value="P:double-strand break repair via nonhomologous end joining"/>
    <property type="evidence" value="ECO:0007669"/>
    <property type="project" value="InterPro"/>
</dbReference>
<feature type="domain" description="VWFA" evidence="12">
    <location>
        <begin position="7"/>
        <end position="224"/>
    </location>
</feature>
<dbReference type="KEGG" id="sre:PTSG_08056"/>
<dbReference type="FunCoup" id="F2UHV6">
    <property type="interactions" value="1344"/>
</dbReference>
<keyword evidence="3" id="KW-0547">Nucleotide-binding</keyword>
<evidence type="ECO:0000256" key="10">
    <source>
        <dbReference type="ARBA" id="ARBA00023204"/>
    </source>
</evidence>
<dbReference type="InterPro" id="IPR036465">
    <property type="entry name" value="vWFA_dom_sf"/>
</dbReference>
<protein>
    <recommendedName>
        <fullName evidence="12">VWFA domain-containing protein</fullName>
    </recommendedName>
</protein>
<comment type="subcellular location">
    <subcellularLocation>
        <location evidence="1">Nucleus</location>
    </subcellularLocation>
</comment>
<comment type="similarity">
    <text evidence="2">Belongs to the ku80 family.</text>
</comment>
<dbReference type="InterPro" id="IPR006164">
    <property type="entry name" value="DNA_bd_Ku70/Ku80"/>
</dbReference>
<keyword evidence="14" id="KW-1185">Reference proteome</keyword>
<dbReference type="Gene3D" id="2.40.290.10">
    <property type="match status" value="1"/>
</dbReference>
<dbReference type="Pfam" id="PF02735">
    <property type="entry name" value="Ku"/>
    <property type="match status" value="1"/>
</dbReference>
<dbReference type="STRING" id="946362.F2UHV6"/>
<dbReference type="eggNOG" id="KOG2326">
    <property type="taxonomic scope" value="Eukaryota"/>
</dbReference>
<dbReference type="CDD" id="cd00873">
    <property type="entry name" value="KU80"/>
    <property type="match status" value="1"/>
</dbReference>
<keyword evidence="9" id="KW-0233">DNA recombination</keyword>
<dbReference type="Gene3D" id="1.10.1600.10">
    <property type="match status" value="1"/>
</dbReference>
<evidence type="ECO:0000256" key="2">
    <source>
        <dbReference type="ARBA" id="ARBA00007726"/>
    </source>
</evidence>
<proteinExistence type="inferred from homology"/>
<dbReference type="RefSeq" id="XP_004991077.1">
    <property type="nucleotide sequence ID" value="XM_004991020.1"/>
</dbReference>
<dbReference type="AlphaFoldDB" id="F2UHV6"/>
<evidence type="ECO:0000256" key="6">
    <source>
        <dbReference type="ARBA" id="ARBA00022806"/>
    </source>
</evidence>
<dbReference type="PROSITE" id="PS50234">
    <property type="entry name" value="VWFA"/>
    <property type="match status" value="1"/>
</dbReference>
<evidence type="ECO:0000256" key="8">
    <source>
        <dbReference type="ARBA" id="ARBA00023125"/>
    </source>
</evidence>